<evidence type="ECO:0000256" key="1">
    <source>
        <dbReference type="ARBA" id="ARBA00004286"/>
    </source>
</evidence>
<feature type="region of interest" description="Disordered" evidence="8">
    <location>
        <begin position="992"/>
        <end position="1012"/>
    </location>
</feature>
<dbReference type="InterPro" id="IPR001214">
    <property type="entry name" value="SET_dom"/>
</dbReference>
<dbReference type="GO" id="GO:0042054">
    <property type="term" value="F:histone methyltransferase activity"/>
    <property type="evidence" value="ECO:0007669"/>
    <property type="project" value="InterPro"/>
</dbReference>
<feature type="region of interest" description="Disordered" evidence="8">
    <location>
        <begin position="950"/>
        <end position="971"/>
    </location>
</feature>
<dbReference type="Proteomes" id="UP001355207">
    <property type="component" value="Chromosome 3"/>
</dbReference>
<dbReference type="InterPro" id="IPR050973">
    <property type="entry name" value="H3K9_Histone-Lys_N-MTase"/>
</dbReference>
<keyword evidence="4" id="KW-0808">Transferase</keyword>
<feature type="compositionally biased region" description="Polar residues" evidence="8">
    <location>
        <begin position="306"/>
        <end position="319"/>
    </location>
</feature>
<dbReference type="RefSeq" id="XP_066074829.1">
    <property type="nucleotide sequence ID" value="XM_066218732.1"/>
</dbReference>
<dbReference type="Pfam" id="PF00856">
    <property type="entry name" value="SET"/>
    <property type="match status" value="1"/>
</dbReference>
<feature type="compositionally biased region" description="Low complexity" evidence="8">
    <location>
        <begin position="31"/>
        <end position="50"/>
    </location>
</feature>
<dbReference type="PROSITE" id="PS50867">
    <property type="entry name" value="PRE_SET"/>
    <property type="match status" value="1"/>
</dbReference>
<keyword evidence="3" id="KW-0489">Methyltransferase</keyword>
<dbReference type="InterPro" id="IPR007728">
    <property type="entry name" value="Pre-SET_dom"/>
</dbReference>
<sequence>MSTPSRGAGNAKDPISLDSSDEDVPTRNQVGPSRSRSRPTGSTSSPRRSGAPQTSGVVDLTLSDSGSDSARPNSPKTLTSQRNASSLKLTGTSKFFRASSLEQNRETSGSEHYQPIAGPSRMIIQGVGEPGSWTNPATLDPFSPSSSIALIRGKSDEPAAPVGSWLNPRNITPLIPRPNTAEDLVVQPEEGSWLRPAILPPHRPSVQADIGNALDGVGNGFSHGISDDPSLPLASEFELPPQWTNQESASNSSFQPQSIEPSSSWTSPATLLPTTVQPQVDTMDDIASSIDPNLSLPAAFPPTEKPAQSSSTPITTSKYTSDVVMGEPGSWTNPVTIGGFSLPHPQSPNMTQPELGSWLNPATLQPLISYKRSASPTELDGDDSRSRKGKARRMVSPIADVPSNPVVVSETTEFNLPSEPIEQPKLPVKKGPSWVTSEQPVLKKSDSTKTPTKSPEKVKDDNTPISDELPRKIVISQDIAMQDVEMPGQSDGAISSVLNTSPPLTGSNVAPVEPPANTLIQPIILPSNEEVPTDIAPIQAIAPVDATVVAPSQKIIDNLEVPAPKTTEPPTEPPIGPARAQIESGPSLMDSPDIAEPIVSVDSAVPSSVQNSAIVQPVKVQKQSNEMAMGESEPEVQIQSPNVDNMAEESVVPATLPSAAEQASALEGHTAQKPVAERIEPIALSVQPTQSHTQSDTTNLSNIDETIKSSHIPMVDVPIQQAIHLAATIPETSNEPTIPLVQQQSDIPVASDIQMGDVRTIPTFTNEGPELLPAVTPTPILETPVNILPQPLEEKEISIPQTPEISMPQTPTTNDTQEVEAALDSYMISPIADLRGPAVAVHHDPSSSTSLPACTEVEVNVPVQDGAQAEQNEGNKPEADSSMIHPLPTLSIASSVEPQPESESEDPLLLQPSIHEKPDMKPVIPTELPVNPSFKPSIAQSASYHHPIELDDDDLDCLTSDKEDDSPEATDAAVEQEVEEVRMDLDEVEILPSPQDLASSNPRNVRRSSSVPSVEEIQSGDFIPKVTDSRRLTNRFYPQSQPVASSIDLTTETSPKRDHIVHDLVSSPIAAASSLSPSKARSLTPKVEVIIPTRSRNAWRWIVEHEGESDVEDILDDNSAGSSSSRPSDTVDLTEHNGYTLRSAFKMSLAENPHIIPDEINQSMETNIHTILAETLPDPLPPLERIGRANRVLNTKLIDEWNRRKPHLTNNPSLHRAVFEAYMAQSTSIDEPQADEIRVINDIDHEGAPPDFEFQYSNDMLYNPDVPDPELGVGCDCDGPCNPNNKNCSCVRRQELYFYDLGMKGFAYDHLGRIKETSVAVWECGKNCGCPPECQNRVIQRGRSRETKIELFKTKWKGWGVRARANIPAGTFLGIYAGELITEQESEERGKLYAQIGRTYLFDCDGWQIAHPPAGLARIDQRSAELAAMAAKRAKISAEEADDPSYVYSAYSVDAFHYGFTRYFNHSCDPNLAITQAYVKDFHPERPILVIFARRNISRGEELCISYKGLPDDDEIPIPVPQQKLITKNAKQKKSKTSASAHITGTTKGKMAAKDQCMCKTARCDGRMFNYGG</sequence>
<keyword evidence="7" id="KW-0862">Zinc</keyword>
<gene>
    <name evidence="11" type="ORF">L201_002969</name>
</gene>
<evidence type="ECO:0000259" key="10">
    <source>
        <dbReference type="PROSITE" id="PS50867"/>
    </source>
</evidence>
<feature type="region of interest" description="Disordered" evidence="8">
    <location>
        <begin position="417"/>
        <end position="471"/>
    </location>
</feature>
<feature type="region of interest" description="Disordered" evidence="8">
    <location>
        <begin position="286"/>
        <end position="319"/>
    </location>
</feature>
<dbReference type="GO" id="GO:0005634">
    <property type="term" value="C:nucleus"/>
    <property type="evidence" value="ECO:0007669"/>
    <property type="project" value="InterPro"/>
</dbReference>
<evidence type="ECO:0000256" key="3">
    <source>
        <dbReference type="ARBA" id="ARBA00022603"/>
    </source>
</evidence>
<feature type="region of interest" description="Disordered" evidence="8">
    <location>
        <begin position="370"/>
        <end position="393"/>
    </location>
</feature>
<dbReference type="GO" id="GO:0005694">
    <property type="term" value="C:chromosome"/>
    <property type="evidence" value="ECO:0007669"/>
    <property type="project" value="UniProtKB-SubCell"/>
</dbReference>
<organism evidence="11 12">
    <name type="scientific">Kwoniella dendrophila CBS 6074</name>
    <dbReference type="NCBI Taxonomy" id="1295534"/>
    <lineage>
        <taxon>Eukaryota</taxon>
        <taxon>Fungi</taxon>
        <taxon>Dikarya</taxon>
        <taxon>Basidiomycota</taxon>
        <taxon>Agaricomycotina</taxon>
        <taxon>Tremellomycetes</taxon>
        <taxon>Tremellales</taxon>
        <taxon>Cryptococcaceae</taxon>
        <taxon>Kwoniella</taxon>
    </lineage>
</organism>
<dbReference type="PROSITE" id="PS50280">
    <property type="entry name" value="SET"/>
    <property type="match status" value="1"/>
</dbReference>
<dbReference type="GO" id="GO:0032259">
    <property type="term" value="P:methylation"/>
    <property type="evidence" value="ECO:0007669"/>
    <property type="project" value="UniProtKB-KW"/>
</dbReference>
<dbReference type="SMART" id="SM00317">
    <property type="entry name" value="SET"/>
    <property type="match status" value="1"/>
</dbReference>
<proteinExistence type="predicted"/>
<dbReference type="SMART" id="SM00468">
    <property type="entry name" value="PreSET"/>
    <property type="match status" value="1"/>
</dbReference>
<evidence type="ECO:0000313" key="11">
    <source>
        <dbReference type="EMBL" id="WWC88066.1"/>
    </source>
</evidence>
<dbReference type="Gene3D" id="2.170.270.10">
    <property type="entry name" value="SET domain"/>
    <property type="match status" value="1"/>
</dbReference>
<feature type="region of interest" description="Disordered" evidence="8">
    <location>
        <begin position="1"/>
        <end position="118"/>
    </location>
</feature>
<name>A0AAX4JRJ3_9TREE</name>
<feature type="domain" description="SET" evidence="9">
    <location>
        <begin position="1347"/>
        <end position="1508"/>
    </location>
</feature>
<evidence type="ECO:0000256" key="5">
    <source>
        <dbReference type="ARBA" id="ARBA00022691"/>
    </source>
</evidence>
<feature type="region of interest" description="Disordered" evidence="8">
    <location>
        <begin position="562"/>
        <end position="593"/>
    </location>
</feature>
<dbReference type="SUPFAM" id="SSF82199">
    <property type="entry name" value="SET domain"/>
    <property type="match status" value="1"/>
</dbReference>
<evidence type="ECO:0000259" key="9">
    <source>
        <dbReference type="PROSITE" id="PS50280"/>
    </source>
</evidence>
<feature type="domain" description="Pre-SET" evidence="10">
    <location>
        <begin position="1273"/>
        <end position="1342"/>
    </location>
</feature>
<protein>
    <recommendedName>
        <fullName evidence="13">SET domain-containing protein</fullName>
    </recommendedName>
</protein>
<reference evidence="11 12" key="1">
    <citation type="submission" date="2024-01" db="EMBL/GenBank/DDBJ databases">
        <title>Comparative genomics of Cryptococcus and Kwoniella reveals pathogenesis evolution and contrasting modes of karyotype evolution via chromosome fusion or intercentromeric recombination.</title>
        <authorList>
            <person name="Coelho M.A."/>
            <person name="David-Palma M."/>
            <person name="Shea T."/>
            <person name="Bowers K."/>
            <person name="McGinley-Smith S."/>
            <person name="Mohammad A.W."/>
            <person name="Gnirke A."/>
            <person name="Yurkov A.M."/>
            <person name="Nowrousian M."/>
            <person name="Sun S."/>
            <person name="Cuomo C.A."/>
            <person name="Heitman J."/>
        </authorList>
    </citation>
    <scope>NUCLEOTIDE SEQUENCE [LARGE SCALE GENOMIC DNA]</scope>
    <source>
        <strain evidence="11 12">CBS 6074</strain>
    </source>
</reference>
<keyword evidence="6" id="KW-0479">Metal-binding</keyword>
<evidence type="ECO:0000256" key="8">
    <source>
        <dbReference type="SAM" id="MobiDB-lite"/>
    </source>
</evidence>
<feature type="compositionally biased region" description="Polar residues" evidence="8">
    <location>
        <begin position="1119"/>
        <end position="1128"/>
    </location>
</feature>
<evidence type="ECO:0000256" key="7">
    <source>
        <dbReference type="ARBA" id="ARBA00022833"/>
    </source>
</evidence>
<comment type="subcellular location">
    <subcellularLocation>
        <location evidence="1">Chromosome</location>
    </subcellularLocation>
</comment>
<keyword evidence="2" id="KW-0158">Chromosome</keyword>
<feature type="region of interest" description="Disordered" evidence="8">
    <location>
        <begin position="243"/>
        <end position="270"/>
    </location>
</feature>
<dbReference type="PANTHER" id="PTHR46223:SF3">
    <property type="entry name" value="HISTONE-LYSINE N-METHYLTRANSFERASE SET-23"/>
    <property type="match status" value="1"/>
</dbReference>
<feature type="compositionally biased region" description="Low complexity" evidence="8">
    <location>
        <begin position="999"/>
        <end position="1012"/>
    </location>
</feature>
<evidence type="ECO:0000313" key="12">
    <source>
        <dbReference type="Proteomes" id="UP001355207"/>
    </source>
</evidence>
<keyword evidence="5" id="KW-0949">S-adenosyl-L-methionine</keyword>
<dbReference type="GO" id="GO:0008270">
    <property type="term" value="F:zinc ion binding"/>
    <property type="evidence" value="ECO:0007669"/>
    <property type="project" value="InterPro"/>
</dbReference>
<dbReference type="Pfam" id="PF05033">
    <property type="entry name" value="Pre-SET"/>
    <property type="match status" value="1"/>
</dbReference>
<evidence type="ECO:0000256" key="2">
    <source>
        <dbReference type="ARBA" id="ARBA00022454"/>
    </source>
</evidence>
<evidence type="ECO:0000256" key="6">
    <source>
        <dbReference type="ARBA" id="ARBA00022723"/>
    </source>
</evidence>
<accession>A0AAX4JRJ3</accession>
<dbReference type="GeneID" id="91093640"/>
<dbReference type="EMBL" id="CP144100">
    <property type="protein sequence ID" value="WWC88066.1"/>
    <property type="molecule type" value="Genomic_DNA"/>
</dbReference>
<feature type="compositionally biased region" description="Polar residues" evidence="8">
    <location>
        <begin position="51"/>
        <end position="93"/>
    </location>
</feature>
<keyword evidence="12" id="KW-1185">Reference proteome</keyword>
<feature type="region of interest" description="Disordered" evidence="8">
    <location>
        <begin position="1110"/>
        <end position="1134"/>
    </location>
</feature>
<dbReference type="PANTHER" id="PTHR46223">
    <property type="entry name" value="HISTONE-LYSINE N-METHYLTRANSFERASE SUV39H"/>
    <property type="match status" value="1"/>
</dbReference>
<evidence type="ECO:0000256" key="4">
    <source>
        <dbReference type="ARBA" id="ARBA00022679"/>
    </source>
</evidence>
<dbReference type="InterPro" id="IPR046341">
    <property type="entry name" value="SET_dom_sf"/>
</dbReference>
<evidence type="ECO:0008006" key="13">
    <source>
        <dbReference type="Google" id="ProtNLM"/>
    </source>
</evidence>